<gene>
    <name evidence="1" type="ORF">NMU02_08685</name>
</gene>
<dbReference type="EMBL" id="JANDHW010000007">
    <property type="protein sequence ID" value="MCP9612165.1"/>
    <property type="molecule type" value="Genomic_DNA"/>
</dbReference>
<comment type="caution">
    <text evidence="1">The sequence shown here is derived from an EMBL/GenBank/DDBJ whole genome shotgun (WGS) entry which is preliminary data.</text>
</comment>
<dbReference type="PROSITE" id="PS51257">
    <property type="entry name" value="PROKAR_LIPOPROTEIN"/>
    <property type="match status" value="1"/>
</dbReference>
<evidence type="ECO:0000313" key="2">
    <source>
        <dbReference type="Proteomes" id="UP001205603"/>
    </source>
</evidence>
<dbReference type="RefSeq" id="WP_255027427.1">
    <property type="nucleotide sequence ID" value="NZ_JANDHW010000007.1"/>
</dbReference>
<sequence>MKQIIILLLSCFTLFSCVNNVRVNKENDVTDAGIPDKNIIESVSPYSGEYKGILPCADCPGIETTLTLEKDGNFALHLVYIDEKDGIFDEKGTYIVNDSIITLKTNAGEEQYYKVETNKLRRLNADKEVITGQLADNYILVKK</sequence>
<dbReference type="Pfam" id="PF04170">
    <property type="entry name" value="NlpE"/>
    <property type="match status" value="1"/>
</dbReference>
<dbReference type="Proteomes" id="UP001205603">
    <property type="component" value="Unassembled WGS sequence"/>
</dbReference>
<protein>
    <submittedName>
        <fullName evidence="1">Copper resistance protein NlpE</fullName>
    </submittedName>
</protein>
<accession>A0ABT1MHQ0</accession>
<dbReference type="InterPro" id="IPR007298">
    <property type="entry name" value="Cu-R_lipoprotein_NlpE"/>
</dbReference>
<dbReference type="Gene3D" id="2.40.128.640">
    <property type="match status" value="1"/>
</dbReference>
<organism evidence="1 2">
    <name type="scientific">Coprobacter tertius</name>
    <dbReference type="NCBI Taxonomy" id="2944915"/>
    <lineage>
        <taxon>Bacteria</taxon>
        <taxon>Pseudomonadati</taxon>
        <taxon>Bacteroidota</taxon>
        <taxon>Bacteroidia</taxon>
        <taxon>Bacteroidales</taxon>
        <taxon>Barnesiellaceae</taxon>
        <taxon>Coprobacter</taxon>
    </lineage>
</organism>
<proteinExistence type="predicted"/>
<name>A0ABT1MHQ0_9BACT</name>
<keyword evidence="2" id="KW-1185">Reference proteome</keyword>
<reference evidence="1 2" key="1">
    <citation type="submission" date="2022-07" db="EMBL/GenBank/DDBJ databases">
        <title>Fecal culturing of patients with breast cancer.</title>
        <authorList>
            <person name="Teng N.M.Y."/>
            <person name="Kiu R."/>
            <person name="Evans R."/>
            <person name="Baker D.J."/>
            <person name="Zenner C."/>
            <person name="Robinson S.D."/>
            <person name="Hall L.J."/>
        </authorList>
    </citation>
    <scope>NUCLEOTIDE SEQUENCE [LARGE SCALE GENOMIC DNA]</scope>
    <source>
        <strain evidence="1 2">LH1063</strain>
    </source>
</reference>
<evidence type="ECO:0000313" key="1">
    <source>
        <dbReference type="EMBL" id="MCP9612165.1"/>
    </source>
</evidence>